<organism evidence="3 4">
    <name type="scientific">Ancylostoma ceylanicum</name>
    <dbReference type="NCBI Taxonomy" id="53326"/>
    <lineage>
        <taxon>Eukaryota</taxon>
        <taxon>Metazoa</taxon>
        <taxon>Ecdysozoa</taxon>
        <taxon>Nematoda</taxon>
        <taxon>Chromadorea</taxon>
        <taxon>Rhabditida</taxon>
        <taxon>Rhabditina</taxon>
        <taxon>Rhabditomorpha</taxon>
        <taxon>Strongyloidea</taxon>
        <taxon>Ancylostomatidae</taxon>
        <taxon>Ancylostomatinae</taxon>
        <taxon>Ancylostoma</taxon>
    </lineage>
</organism>
<evidence type="ECO:0000256" key="1">
    <source>
        <dbReference type="SAM" id="MobiDB-lite"/>
    </source>
</evidence>
<proteinExistence type="predicted"/>
<keyword evidence="2" id="KW-0472">Membrane</keyword>
<name>A0A016X1U2_9BILA</name>
<keyword evidence="2" id="KW-1133">Transmembrane helix</keyword>
<dbReference type="OrthoDB" id="5867869at2759"/>
<evidence type="ECO:0000313" key="3">
    <source>
        <dbReference type="EMBL" id="EYC46019.1"/>
    </source>
</evidence>
<reference evidence="4" key="1">
    <citation type="journal article" date="2015" name="Nat. Genet.">
        <title>The genome and transcriptome of the zoonotic hookworm Ancylostoma ceylanicum identify infection-specific gene families.</title>
        <authorList>
            <person name="Schwarz E.M."/>
            <person name="Hu Y."/>
            <person name="Antoshechkin I."/>
            <person name="Miller M.M."/>
            <person name="Sternberg P.W."/>
            <person name="Aroian R.V."/>
        </authorList>
    </citation>
    <scope>NUCLEOTIDE SEQUENCE</scope>
    <source>
        <strain evidence="4">HY135</strain>
    </source>
</reference>
<feature type="compositionally biased region" description="Basic residues" evidence="1">
    <location>
        <begin position="92"/>
        <end position="102"/>
    </location>
</feature>
<protein>
    <submittedName>
        <fullName evidence="3">Uncharacterized protein</fullName>
    </submittedName>
</protein>
<accession>A0A016X1U2</accession>
<gene>
    <name evidence="3" type="primary">Acey_s0411.g967</name>
    <name evidence="3" type="ORF">Y032_0411g967</name>
</gene>
<comment type="caution">
    <text evidence="3">The sequence shown here is derived from an EMBL/GenBank/DDBJ whole genome shotgun (WGS) entry which is preliminary data.</text>
</comment>
<dbReference type="Proteomes" id="UP000024635">
    <property type="component" value="Unassembled WGS sequence"/>
</dbReference>
<evidence type="ECO:0000313" key="4">
    <source>
        <dbReference type="Proteomes" id="UP000024635"/>
    </source>
</evidence>
<dbReference type="AlphaFoldDB" id="A0A016X1U2"/>
<feature type="compositionally biased region" description="Low complexity" evidence="1">
    <location>
        <begin position="124"/>
        <end position="143"/>
    </location>
</feature>
<keyword evidence="2" id="KW-0812">Transmembrane</keyword>
<feature type="region of interest" description="Disordered" evidence="1">
    <location>
        <begin position="88"/>
        <end position="150"/>
    </location>
</feature>
<sequence length="150" mass="15856">MADDYQNETGTILAGRAARSLSVLPGPRKTQFHRRPLYIVNNVRVRDKDRAANPVYKTVMIVSGVLTLVFAFLAVIMFVNYRSKNFCDKYTPKKKKGKKDKKGKTESSKTKSGTTGTEGGGTASGTKDVSGTSGASGAVSGTGEVSGTGA</sequence>
<keyword evidence="4" id="KW-1185">Reference proteome</keyword>
<dbReference type="EMBL" id="JARK01000011">
    <property type="protein sequence ID" value="EYC46019.1"/>
    <property type="molecule type" value="Genomic_DNA"/>
</dbReference>
<evidence type="ECO:0000256" key="2">
    <source>
        <dbReference type="SAM" id="Phobius"/>
    </source>
</evidence>
<feature type="transmembrane region" description="Helical" evidence="2">
    <location>
        <begin position="59"/>
        <end position="79"/>
    </location>
</feature>